<dbReference type="Pfam" id="PF10551">
    <property type="entry name" value="MULE"/>
    <property type="match status" value="1"/>
</dbReference>
<protein>
    <submittedName>
        <fullName evidence="7">Protein FAR1-related sequence 5-like</fullName>
    </submittedName>
</protein>
<feature type="non-terminal residue" evidence="7">
    <location>
        <position position="765"/>
    </location>
</feature>
<accession>A0A2K3L384</accession>
<dbReference type="InterPro" id="IPR018289">
    <property type="entry name" value="MULE_transposase_dom"/>
</dbReference>
<dbReference type="Pfam" id="PF04434">
    <property type="entry name" value="SWIM"/>
    <property type="match status" value="1"/>
</dbReference>
<evidence type="ECO:0000313" key="7">
    <source>
        <dbReference type="EMBL" id="PNX73002.1"/>
    </source>
</evidence>
<evidence type="ECO:0000313" key="8">
    <source>
        <dbReference type="Proteomes" id="UP000236291"/>
    </source>
</evidence>
<dbReference type="GO" id="GO:0008270">
    <property type="term" value="F:zinc ion binding"/>
    <property type="evidence" value="ECO:0007669"/>
    <property type="project" value="UniProtKB-KW"/>
</dbReference>
<keyword evidence="1" id="KW-0479">Metal-binding</keyword>
<dbReference type="EMBL" id="ASHM01025390">
    <property type="protein sequence ID" value="PNX73002.1"/>
    <property type="molecule type" value="Genomic_DNA"/>
</dbReference>
<reference evidence="7 8" key="2">
    <citation type="journal article" date="2017" name="Front. Plant Sci.">
        <title>Gene Classification and Mining of Molecular Markers Useful in Red Clover (Trifolium pratense) Breeding.</title>
        <authorList>
            <person name="Istvanek J."/>
            <person name="Dluhosova J."/>
            <person name="Dluhos P."/>
            <person name="Patkova L."/>
            <person name="Nedelnik J."/>
            <person name="Repkova J."/>
        </authorList>
    </citation>
    <scope>NUCLEOTIDE SEQUENCE [LARGE SCALE GENOMIC DNA]</scope>
    <source>
        <strain evidence="8">cv. Tatra</strain>
        <tissue evidence="7">Young leaves</tissue>
    </source>
</reference>
<dbReference type="PANTHER" id="PTHR47718:SF15">
    <property type="entry name" value="PROTEIN FAR1-RELATED SEQUENCE 5-LIKE"/>
    <property type="match status" value="1"/>
</dbReference>
<dbReference type="AlphaFoldDB" id="A0A2K3L384"/>
<dbReference type="SMART" id="SM00575">
    <property type="entry name" value="ZnF_PMZ"/>
    <property type="match status" value="1"/>
</dbReference>
<evidence type="ECO:0000259" key="6">
    <source>
        <dbReference type="PROSITE" id="PS50966"/>
    </source>
</evidence>
<feature type="region of interest" description="Disordered" evidence="5">
    <location>
        <begin position="645"/>
        <end position="696"/>
    </location>
</feature>
<evidence type="ECO:0000256" key="2">
    <source>
        <dbReference type="ARBA" id="ARBA00022771"/>
    </source>
</evidence>
<proteinExistence type="predicted"/>
<sequence>MEFSTEQEAIDFYEAYARSQGFAIRKDDVKYNDENEIVSRRLLCNKAGKSERKNKKNEDRHRPTMRTGCLARLRVAYDIIRKIWKVTMFQPFHNHDLTPANFVHLIPNYRKLSEADKQVVNGLHSQGVRTCHILGFLMDQKGGHEDLGFIKKDLYNYTDHQGRVRIEDGDTFATLSYFQGKADGDSNFFSEFTFTDDGRLENIFWADSTSKLDYECFGDVVAFDTTYKKNRYGKPLVIFSGYNHHGETTIFACALICDETAETYKWVLNMFSKAMYNKYPKAVVTDADKAMREAIRVVFPNSKHRICSWHLHKNACAHIKDKKFLEEFKTLMYSTYTPEKFESEWQRVVETYGVSKEKWILKTYKLKQMWASAYMRDHFVCGVRTTSICEGVNSFIKKYVQNKNSLVDFLHNFERALKDYRHNELVSDFKSFYYQPVLTTSLPGFELGASKIFTSKKFKDVKKAIEKVGALSVTERTVDGNNVIFRVNVYRNKDAVFWVHLDKVQNKFLCDCRRFERRGLPCSHIISVMKYEDMDAFPESLICKRWTKTAKKDHISSFASKDVNNEEKMVMFRRGALVAAFNRLCEVSCMSANDYKEALEGINSLCDKMNKRREGNINGNNKANKPVAGAPRNVKAKVLARIDVDKEEGAEEENKDEDSIAEHVSVSHKMNGKKHSLSVPNGIKRKREDDKNGVPHDIGYDASRTIKHESQSTGWNHGVGYVGNYFPMYSGIPNFGGSIFPQFPSTGILPSHSNNTTALHYGTHS</sequence>
<reference evidence="7 8" key="1">
    <citation type="journal article" date="2014" name="Am. J. Bot.">
        <title>Genome assembly and annotation for red clover (Trifolium pratense; Fabaceae).</title>
        <authorList>
            <person name="Istvanek J."/>
            <person name="Jaros M."/>
            <person name="Krenek A."/>
            <person name="Repkova J."/>
        </authorList>
    </citation>
    <scope>NUCLEOTIDE SEQUENCE [LARGE SCALE GENOMIC DNA]</scope>
    <source>
        <strain evidence="8">cv. Tatra</strain>
        <tissue evidence="7">Young leaves</tissue>
    </source>
</reference>
<evidence type="ECO:0000256" key="5">
    <source>
        <dbReference type="SAM" id="MobiDB-lite"/>
    </source>
</evidence>
<evidence type="ECO:0000256" key="4">
    <source>
        <dbReference type="PROSITE-ProRule" id="PRU00325"/>
    </source>
</evidence>
<keyword evidence="3" id="KW-0862">Zinc</keyword>
<name>A0A2K3L384_TRIPR</name>
<dbReference type="InterPro" id="IPR006564">
    <property type="entry name" value="Znf_PMZ"/>
</dbReference>
<dbReference type="STRING" id="57577.A0A2K3L384"/>
<comment type="caution">
    <text evidence="7">The sequence shown here is derived from an EMBL/GenBank/DDBJ whole genome shotgun (WGS) entry which is preliminary data.</text>
</comment>
<feature type="domain" description="SWIM-type" evidence="6">
    <location>
        <begin position="497"/>
        <end position="533"/>
    </location>
</feature>
<dbReference type="InterPro" id="IPR007527">
    <property type="entry name" value="Znf_SWIM"/>
</dbReference>
<gene>
    <name evidence="7" type="ORF">L195_g028900</name>
</gene>
<keyword evidence="2 4" id="KW-0863">Zinc-finger</keyword>
<feature type="compositionally biased region" description="Acidic residues" evidence="5">
    <location>
        <begin position="645"/>
        <end position="656"/>
    </location>
</feature>
<evidence type="ECO:0000256" key="3">
    <source>
        <dbReference type="ARBA" id="ARBA00022833"/>
    </source>
</evidence>
<dbReference type="PROSITE" id="PS50966">
    <property type="entry name" value="ZF_SWIM"/>
    <property type="match status" value="1"/>
</dbReference>
<organism evidence="7 8">
    <name type="scientific">Trifolium pratense</name>
    <name type="common">Red clover</name>
    <dbReference type="NCBI Taxonomy" id="57577"/>
    <lineage>
        <taxon>Eukaryota</taxon>
        <taxon>Viridiplantae</taxon>
        <taxon>Streptophyta</taxon>
        <taxon>Embryophyta</taxon>
        <taxon>Tracheophyta</taxon>
        <taxon>Spermatophyta</taxon>
        <taxon>Magnoliopsida</taxon>
        <taxon>eudicotyledons</taxon>
        <taxon>Gunneridae</taxon>
        <taxon>Pentapetalae</taxon>
        <taxon>rosids</taxon>
        <taxon>fabids</taxon>
        <taxon>Fabales</taxon>
        <taxon>Fabaceae</taxon>
        <taxon>Papilionoideae</taxon>
        <taxon>50 kb inversion clade</taxon>
        <taxon>NPAAA clade</taxon>
        <taxon>Hologalegina</taxon>
        <taxon>IRL clade</taxon>
        <taxon>Trifolieae</taxon>
        <taxon>Trifolium</taxon>
    </lineage>
</organism>
<dbReference type="ExpressionAtlas" id="A0A2K3L384">
    <property type="expression patterns" value="baseline"/>
</dbReference>
<dbReference type="InterPro" id="IPR004330">
    <property type="entry name" value="FAR1_DNA_bnd_dom"/>
</dbReference>
<dbReference type="Pfam" id="PF03101">
    <property type="entry name" value="FAR1"/>
    <property type="match status" value="1"/>
</dbReference>
<dbReference type="Proteomes" id="UP000236291">
    <property type="component" value="Unassembled WGS sequence"/>
</dbReference>
<dbReference type="PANTHER" id="PTHR47718">
    <property type="entry name" value="OS01G0519700 PROTEIN"/>
    <property type="match status" value="1"/>
</dbReference>
<evidence type="ECO:0000256" key="1">
    <source>
        <dbReference type="ARBA" id="ARBA00022723"/>
    </source>
</evidence>